<dbReference type="Gene3D" id="1.25.40.20">
    <property type="entry name" value="Ankyrin repeat-containing domain"/>
    <property type="match status" value="1"/>
</dbReference>
<evidence type="ECO:0000256" key="1">
    <source>
        <dbReference type="ARBA" id="ARBA00022443"/>
    </source>
</evidence>
<dbReference type="Proteomes" id="UP000070544">
    <property type="component" value="Unassembled WGS sequence"/>
</dbReference>
<proteinExistence type="predicted"/>
<keyword evidence="1 2" id="KW-0728">SH3 domain</keyword>
<dbReference type="InterPro" id="IPR002110">
    <property type="entry name" value="Ankyrin_rpt"/>
</dbReference>
<keyword evidence="6" id="KW-1185">Reference proteome</keyword>
<evidence type="ECO:0000313" key="5">
    <source>
        <dbReference type="EMBL" id="KXS19527.1"/>
    </source>
</evidence>
<dbReference type="InterPro" id="IPR001452">
    <property type="entry name" value="SH3_domain"/>
</dbReference>
<feature type="domain" description="SH3" evidence="4">
    <location>
        <begin position="257"/>
        <end position="318"/>
    </location>
</feature>
<dbReference type="AlphaFoldDB" id="A0A139AS12"/>
<reference evidence="5 6" key="1">
    <citation type="journal article" date="2015" name="Genome Biol. Evol.">
        <title>Phylogenomic analyses indicate that early fungi evolved digesting cell walls of algal ancestors of land plants.</title>
        <authorList>
            <person name="Chang Y."/>
            <person name="Wang S."/>
            <person name="Sekimoto S."/>
            <person name="Aerts A.L."/>
            <person name="Choi C."/>
            <person name="Clum A."/>
            <person name="LaButti K.M."/>
            <person name="Lindquist E.A."/>
            <person name="Yee Ngan C."/>
            <person name="Ohm R.A."/>
            <person name="Salamov A.A."/>
            <person name="Grigoriev I.V."/>
            <person name="Spatafora J.W."/>
            <person name="Berbee M.L."/>
        </authorList>
    </citation>
    <scope>NUCLEOTIDE SEQUENCE [LARGE SCALE GENOMIC DNA]</scope>
    <source>
        <strain evidence="5 6">JEL478</strain>
    </source>
</reference>
<feature type="compositionally biased region" description="Low complexity" evidence="3">
    <location>
        <begin position="325"/>
        <end position="335"/>
    </location>
</feature>
<evidence type="ECO:0000256" key="2">
    <source>
        <dbReference type="PROSITE-ProRule" id="PRU00192"/>
    </source>
</evidence>
<gene>
    <name evidence="5" type="ORF">M427DRAFT_28973</name>
</gene>
<accession>A0A139AS12</accession>
<dbReference type="PROSITE" id="PS50002">
    <property type="entry name" value="SH3"/>
    <property type="match status" value="1"/>
</dbReference>
<evidence type="ECO:0000313" key="6">
    <source>
        <dbReference type="Proteomes" id="UP000070544"/>
    </source>
</evidence>
<feature type="compositionally biased region" description="Pro residues" evidence="3">
    <location>
        <begin position="336"/>
        <end position="346"/>
    </location>
</feature>
<evidence type="ECO:0000259" key="4">
    <source>
        <dbReference type="PROSITE" id="PS50002"/>
    </source>
</evidence>
<name>A0A139AS12_GONPJ</name>
<protein>
    <recommendedName>
        <fullName evidence="4">SH3 domain-containing protein</fullName>
    </recommendedName>
</protein>
<dbReference type="OrthoDB" id="10039052at2759"/>
<dbReference type="InterPro" id="IPR036770">
    <property type="entry name" value="Ankyrin_rpt-contain_sf"/>
</dbReference>
<dbReference type="SUPFAM" id="SSF50044">
    <property type="entry name" value="SH3-domain"/>
    <property type="match status" value="1"/>
</dbReference>
<dbReference type="SUPFAM" id="SSF48403">
    <property type="entry name" value="Ankyrin repeat"/>
    <property type="match status" value="1"/>
</dbReference>
<organism evidence="5 6">
    <name type="scientific">Gonapodya prolifera (strain JEL478)</name>
    <name type="common">Monoblepharis prolifera</name>
    <dbReference type="NCBI Taxonomy" id="1344416"/>
    <lineage>
        <taxon>Eukaryota</taxon>
        <taxon>Fungi</taxon>
        <taxon>Fungi incertae sedis</taxon>
        <taxon>Chytridiomycota</taxon>
        <taxon>Chytridiomycota incertae sedis</taxon>
        <taxon>Monoblepharidomycetes</taxon>
        <taxon>Monoblepharidales</taxon>
        <taxon>Gonapodyaceae</taxon>
        <taxon>Gonapodya</taxon>
    </lineage>
</organism>
<dbReference type="EMBL" id="KQ965738">
    <property type="protein sequence ID" value="KXS19527.1"/>
    <property type="molecule type" value="Genomic_DNA"/>
</dbReference>
<feature type="region of interest" description="Disordered" evidence="3">
    <location>
        <begin position="318"/>
        <end position="354"/>
    </location>
</feature>
<dbReference type="InterPro" id="IPR036028">
    <property type="entry name" value="SH3-like_dom_sf"/>
</dbReference>
<sequence length="455" mass="48697">MDALAAVLLRAILKSPKARDRELVAAAESGDLNQTRELLSDEAEPRMAWKSVSLTCRVVGDNGESTTESRHRNCESALAAAIIGGHEDIVRLLLAYNASPNGSEDWYIAGCRSNGTWTGEDWAKCFPVHYEFDSPLALALGRGATTTNDNENLDTSLAHILMGQPSLQQLANRGHYLINKPGAFIVLENPVSQSQCAEMVQITPHVGIIRALIDAGATISDGILELAIQHNDRRFVELLEEQLPFHPPEDEPSGATFVARAMTVVQPNTDTRGGTITLQVGQTVFCVRTYNNGRAYGRNISTNRYGFFPSACIREIENTIPDPSPSRAPASSSRPLPAPSPRPTPPLSTEAPLDLDGILPPASITFIRSATSCPDPEIATAVSLILARSPDVIMDGDQLASEVVELLLSQVAIAAEGAQPAQPPPPRPTHPALCPGTDCTLYVPSVLPTAPRSSA</sequence>
<dbReference type="Pfam" id="PF00023">
    <property type="entry name" value="Ank"/>
    <property type="match status" value="1"/>
</dbReference>
<evidence type="ECO:0000256" key="3">
    <source>
        <dbReference type="SAM" id="MobiDB-lite"/>
    </source>
</evidence>